<accession>A0A511NIA2</accession>
<dbReference type="OrthoDB" id="997115at2"/>
<name>A0A511NIA2_9FLAO</name>
<dbReference type="RefSeq" id="WP_019976703.1">
    <property type="nucleotide sequence ID" value="NZ_BJXC01000016.1"/>
</dbReference>
<gene>
    <name evidence="1" type="ORF">EB1_23330</name>
</gene>
<proteinExistence type="predicted"/>
<organism evidence="1 2">
    <name type="scientific">Empedobacter brevis NBRC 14943 = ATCC 43319</name>
    <dbReference type="NCBI Taxonomy" id="1218108"/>
    <lineage>
        <taxon>Bacteria</taxon>
        <taxon>Pseudomonadati</taxon>
        <taxon>Bacteroidota</taxon>
        <taxon>Flavobacteriia</taxon>
        <taxon>Flavobacteriales</taxon>
        <taxon>Weeksellaceae</taxon>
        <taxon>Empedobacter</taxon>
    </lineage>
</organism>
<evidence type="ECO:0000313" key="2">
    <source>
        <dbReference type="Proteomes" id="UP000321245"/>
    </source>
</evidence>
<dbReference type="GeneID" id="84651274"/>
<dbReference type="InterPro" id="IPR046601">
    <property type="entry name" value="DUF6660"/>
</dbReference>
<sequence length="110" mass="12376">MKILTYLIAVYIIILSVIPCKDIESVSNVGVQQIEASHTKENSSHKDFCSPLCSCNCCQITISSIVFPQIITTPNLIEIFSSEKILLRKDFFQNKLYADIWQPPKILIAG</sequence>
<dbReference type="AlphaFoldDB" id="A0A511NIA2"/>
<dbReference type="Proteomes" id="UP000321245">
    <property type="component" value="Unassembled WGS sequence"/>
</dbReference>
<dbReference type="Pfam" id="PF20365">
    <property type="entry name" value="DUF6660"/>
    <property type="match status" value="1"/>
</dbReference>
<reference evidence="1 2" key="1">
    <citation type="submission" date="2019-07" db="EMBL/GenBank/DDBJ databases">
        <title>Whole genome shotgun sequence of Empedobacter brevis NBRC 14943.</title>
        <authorList>
            <person name="Hosoyama A."/>
            <person name="Uohara A."/>
            <person name="Ohji S."/>
            <person name="Ichikawa N."/>
        </authorList>
    </citation>
    <scope>NUCLEOTIDE SEQUENCE [LARGE SCALE GENOMIC DNA]</scope>
    <source>
        <strain evidence="1 2">NBRC 14943</strain>
    </source>
</reference>
<dbReference type="STRING" id="1218108.GCA_000382425_03234"/>
<comment type="caution">
    <text evidence="1">The sequence shown here is derived from an EMBL/GenBank/DDBJ whole genome shotgun (WGS) entry which is preliminary data.</text>
</comment>
<dbReference type="EMBL" id="BJXC01000016">
    <property type="protein sequence ID" value="GEM52543.1"/>
    <property type="molecule type" value="Genomic_DNA"/>
</dbReference>
<evidence type="ECO:0000313" key="1">
    <source>
        <dbReference type="EMBL" id="GEM52543.1"/>
    </source>
</evidence>
<protein>
    <submittedName>
        <fullName evidence="1">Uncharacterized protein</fullName>
    </submittedName>
</protein>
<keyword evidence="2" id="KW-1185">Reference proteome</keyword>